<gene>
    <name evidence="4" type="ORF">G4V63_32155</name>
</gene>
<comment type="similarity">
    <text evidence="1">Belongs to the IlvD/Edd family.</text>
</comment>
<name>A0A7C9VR54_9BRAD</name>
<dbReference type="EMBL" id="JAAMRR010001647">
    <property type="protein sequence ID" value="NGX99675.1"/>
    <property type="molecule type" value="Genomic_DNA"/>
</dbReference>
<proteinExistence type="inferred from homology"/>
<protein>
    <submittedName>
        <fullName evidence="4">Dihydroxy-acid dehydratase</fullName>
        <ecNumber evidence="4">4.2.1.9</ecNumber>
    </submittedName>
</protein>
<dbReference type="PROSITE" id="PS00886">
    <property type="entry name" value="ILVD_EDD_1"/>
    <property type="match status" value="1"/>
</dbReference>
<dbReference type="InterPro" id="IPR000581">
    <property type="entry name" value="ILV_EDD_N"/>
</dbReference>
<sequence>MPSRHTTVGPERAPHRSFLYAMGLSAREIAQPFVGVVTTWNEAAPCNISLSRQAQVVKKGVAAAGGTPREFTTITVTDGIAMGHAGMKASLVSREVIADSVELSVRGHCYDALVGLAGCDKTLPGLMMAMLRLNVPSVFLYGGSILPGRFRGKDVTVLDVFEAVGANAAGTMSDADLAELETVACPSAGSCGGQYTANSMAYVSEAIGLALPGSA</sequence>
<dbReference type="PANTHER" id="PTHR21000:SF5">
    <property type="entry name" value="DIHYDROXY-ACID DEHYDRATASE, MITOCHONDRIAL"/>
    <property type="match status" value="1"/>
</dbReference>
<accession>A0A7C9VR54</accession>
<evidence type="ECO:0000313" key="4">
    <source>
        <dbReference type="EMBL" id="NGX99675.1"/>
    </source>
</evidence>
<dbReference type="InterPro" id="IPR020558">
    <property type="entry name" value="DiOHA_6PGluconate_deHydtase_CS"/>
</dbReference>
<reference evidence="4" key="1">
    <citation type="submission" date="2020-02" db="EMBL/GenBank/DDBJ databases">
        <title>Draft genome sequence of Candidatus Afipia apatlaquensis IBT-C3, a potential strain for decolorization of textile dyes.</title>
        <authorList>
            <person name="Sanchez-Reyes A."/>
            <person name="Breton-Deval L."/>
            <person name="Mangelson H."/>
            <person name="Sanchez-Flores A."/>
        </authorList>
    </citation>
    <scope>NUCLEOTIDE SEQUENCE [LARGE SCALE GENOMIC DNA]</scope>
    <source>
        <strain evidence="4">IBT-C3</strain>
    </source>
</reference>
<comment type="caution">
    <text evidence="4">The sequence shown here is derived from an EMBL/GenBank/DDBJ whole genome shotgun (WGS) entry which is preliminary data.</text>
</comment>
<dbReference type="AlphaFoldDB" id="A0A7C9VR54"/>
<dbReference type="PANTHER" id="PTHR21000">
    <property type="entry name" value="DIHYDROXY-ACID DEHYDRATASE DAD"/>
    <property type="match status" value="1"/>
</dbReference>
<dbReference type="GO" id="GO:0004160">
    <property type="term" value="F:dihydroxy-acid dehydratase activity"/>
    <property type="evidence" value="ECO:0007669"/>
    <property type="project" value="UniProtKB-EC"/>
</dbReference>
<dbReference type="GO" id="GO:0009082">
    <property type="term" value="P:branched-chain amino acid biosynthetic process"/>
    <property type="evidence" value="ECO:0007669"/>
    <property type="project" value="TreeGrafter"/>
</dbReference>
<dbReference type="InterPro" id="IPR050165">
    <property type="entry name" value="DHAD_IlvD/Edd"/>
</dbReference>
<dbReference type="InterPro" id="IPR037237">
    <property type="entry name" value="IlvD/EDD_N"/>
</dbReference>
<dbReference type="Proteomes" id="UP000480266">
    <property type="component" value="Unassembled WGS sequence"/>
</dbReference>
<dbReference type="SUPFAM" id="SSF143975">
    <property type="entry name" value="IlvD/EDD N-terminal domain-like"/>
    <property type="match status" value="1"/>
</dbReference>
<dbReference type="Pfam" id="PF00920">
    <property type="entry name" value="ILVD_EDD_N"/>
    <property type="match status" value="1"/>
</dbReference>
<keyword evidence="2 4" id="KW-0456">Lyase</keyword>
<evidence type="ECO:0000256" key="1">
    <source>
        <dbReference type="ARBA" id="ARBA00006486"/>
    </source>
</evidence>
<feature type="domain" description="Dihydroxy-acid/6-phosphogluconate dehydratase N-terminal" evidence="3">
    <location>
        <begin position="31"/>
        <end position="215"/>
    </location>
</feature>
<dbReference type="EC" id="4.2.1.9" evidence="4"/>
<evidence type="ECO:0000256" key="2">
    <source>
        <dbReference type="ARBA" id="ARBA00023239"/>
    </source>
</evidence>
<feature type="non-terminal residue" evidence="4">
    <location>
        <position position="215"/>
    </location>
</feature>
<evidence type="ECO:0000313" key="5">
    <source>
        <dbReference type="Proteomes" id="UP000480266"/>
    </source>
</evidence>
<keyword evidence="5" id="KW-1185">Reference proteome</keyword>
<organism evidence="4 5">
    <name type="scientific">Candidatus Afipia apatlaquensis</name>
    <dbReference type="NCBI Taxonomy" id="2712852"/>
    <lineage>
        <taxon>Bacteria</taxon>
        <taxon>Pseudomonadati</taxon>
        <taxon>Pseudomonadota</taxon>
        <taxon>Alphaproteobacteria</taxon>
        <taxon>Hyphomicrobiales</taxon>
        <taxon>Nitrobacteraceae</taxon>
        <taxon>Afipia</taxon>
    </lineage>
</organism>
<evidence type="ECO:0000259" key="3">
    <source>
        <dbReference type="Pfam" id="PF00920"/>
    </source>
</evidence>